<dbReference type="EMBL" id="JAUSUO010000009">
    <property type="protein sequence ID" value="MDQ0344350.1"/>
    <property type="molecule type" value="Genomic_DNA"/>
</dbReference>
<sequence length="89" mass="10727">METTLEEGQFDIVTMIGSTLEESKQYKKVFDKCFNLLNDNGYLMLMDFTKHKTMDYFEKVMLLSNRHIIDKQVYEKYESLSFYICKVRK</sequence>
<dbReference type="Gene3D" id="3.40.50.150">
    <property type="entry name" value="Vaccinia Virus protein VP39"/>
    <property type="match status" value="1"/>
</dbReference>
<keyword evidence="2" id="KW-1185">Reference proteome</keyword>
<dbReference type="InterPro" id="IPR029063">
    <property type="entry name" value="SAM-dependent_MTases_sf"/>
</dbReference>
<evidence type="ECO:0000313" key="2">
    <source>
        <dbReference type="Proteomes" id="UP001232343"/>
    </source>
</evidence>
<accession>A0ABU0D7K1</accession>
<name>A0ABU0D7K1_9BACI</name>
<comment type="caution">
    <text evidence="1">The sequence shown here is derived from an EMBL/GenBank/DDBJ whole genome shotgun (WGS) entry which is preliminary data.</text>
</comment>
<dbReference type="SUPFAM" id="SSF53335">
    <property type="entry name" value="S-adenosyl-L-methionine-dependent methyltransferases"/>
    <property type="match status" value="1"/>
</dbReference>
<dbReference type="Proteomes" id="UP001232343">
    <property type="component" value="Unassembled WGS sequence"/>
</dbReference>
<proteinExistence type="predicted"/>
<protein>
    <submittedName>
        <fullName evidence="1">Ubiquinone/menaquinone biosynthesis C-methylase UbiE</fullName>
    </submittedName>
</protein>
<evidence type="ECO:0000313" key="1">
    <source>
        <dbReference type="EMBL" id="MDQ0344350.1"/>
    </source>
</evidence>
<dbReference type="RefSeq" id="WP_244682619.1">
    <property type="nucleotide sequence ID" value="NZ_JALIRM010000012.1"/>
</dbReference>
<reference evidence="1 2" key="1">
    <citation type="submission" date="2023-07" db="EMBL/GenBank/DDBJ databases">
        <title>Genomic Encyclopedia of Type Strains, Phase IV (KMG-IV): sequencing the most valuable type-strain genomes for metagenomic binning, comparative biology and taxonomic classification.</title>
        <authorList>
            <person name="Goeker M."/>
        </authorList>
    </citation>
    <scope>NUCLEOTIDE SEQUENCE [LARGE SCALE GENOMIC DNA]</scope>
    <source>
        <strain evidence="1 2">DSM 27848</strain>
    </source>
</reference>
<keyword evidence="1" id="KW-0830">Ubiquinone</keyword>
<gene>
    <name evidence="1" type="ORF">J2S14_003193</name>
</gene>
<organism evidence="1 2">
    <name type="scientific">Lederbergia wuyishanensis</name>
    <dbReference type="NCBI Taxonomy" id="1347903"/>
    <lineage>
        <taxon>Bacteria</taxon>
        <taxon>Bacillati</taxon>
        <taxon>Bacillota</taxon>
        <taxon>Bacilli</taxon>
        <taxon>Bacillales</taxon>
        <taxon>Bacillaceae</taxon>
        <taxon>Lederbergia</taxon>
    </lineage>
</organism>